<dbReference type="Proteomes" id="UP001079657">
    <property type="component" value="Unassembled WGS sequence"/>
</dbReference>
<feature type="domain" description="Glycoside hydrolase family 31 TIM barrel" evidence="5">
    <location>
        <begin position="219"/>
        <end position="365"/>
    </location>
</feature>
<dbReference type="InterPro" id="IPR013785">
    <property type="entry name" value="Aldolase_TIM"/>
</dbReference>
<evidence type="ECO:0000256" key="1">
    <source>
        <dbReference type="ARBA" id="ARBA00007806"/>
    </source>
</evidence>
<dbReference type="InterPro" id="IPR017853">
    <property type="entry name" value="GH"/>
</dbReference>
<dbReference type="PANTHER" id="PTHR43053">
    <property type="entry name" value="GLYCOSIDASE FAMILY 31"/>
    <property type="match status" value="1"/>
</dbReference>
<proteinExistence type="inferred from homology"/>
<keyword evidence="3 4" id="KW-0326">Glycosidase</keyword>
<evidence type="ECO:0000313" key="7">
    <source>
        <dbReference type="Proteomes" id="UP001079657"/>
    </source>
</evidence>
<evidence type="ECO:0000256" key="3">
    <source>
        <dbReference type="ARBA" id="ARBA00023295"/>
    </source>
</evidence>
<dbReference type="Pfam" id="PF01055">
    <property type="entry name" value="Glyco_hydro_31_2nd"/>
    <property type="match status" value="1"/>
</dbReference>
<dbReference type="InterPro" id="IPR050985">
    <property type="entry name" value="Alpha-glycosidase_related"/>
</dbReference>
<dbReference type="RefSeq" id="WP_268050291.1">
    <property type="nucleotide sequence ID" value="NZ_JAPQES010000004.1"/>
</dbReference>
<keyword evidence="2 4" id="KW-0378">Hydrolase</keyword>
<name>A0ABT4CSN0_9CLOT</name>
<protein>
    <submittedName>
        <fullName evidence="6">Alpha-galactosidase</fullName>
    </submittedName>
</protein>
<evidence type="ECO:0000256" key="4">
    <source>
        <dbReference type="RuleBase" id="RU361185"/>
    </source>
</evidence>
<comment type="caution">
    <text evidence="6">The sequence shown here is derived from an EMBL/GenBank/DDBJ whole genome shotgun (WGS) entry which is preliminary data.</text>
</comment>
<keyword evidence="7" id="KW-1185">Reference proteome</keyword>
<evidence type="ECO:0000259" key="5">
    <source>
        <dbReference type="Pfam" id="PF01055"/>
    </source>
</evidence>
<dbReference type="SUPFAM" id="SSF51445">
    <property type="entry name" value="(Trans)glycosidases"/>
    <property type="match status" value="1"/>
</dbReference>
<organism evidence="6 7">
    <name type="scientific">Clostridium ganghwense</name>
    <dbReference type="NCBI Taxonomy" id="312089"/>
    <lineage>
        <taxon>Bacteria</taxon>
        <taxon>Bacillati</taxon>
        <taxon>Bacillota</taxon>
        <taxon>Clostridia</taxon>
        <taxon>Eubacteriales</taxon>
        <taxon>Clostridiaceae</taxon>
        <taxon>Clostridium</taxon>
    </lineage>
</organism>
<dbReference type="PANTHER" id="PTHR43053:SF3">
    <property type="entry name" value="ALPHA-GALACTOSIDASE C-RELATED"/>
    <property type="match status" value="1"/>
</dbReference>
<accession>A0ABT4CSN0</accession>
<sequence length="668" mass="77928">MKINNIHLSYYVNNTLKEISSNFLESIENDDIKFMPEVSKVDKGYILNIKLKNKKEITLENFLIDYTLDLKNKNMLVNGYQSWSESMEMNKNGELKPLSSIVKGRMEPYGDYLFYKYKGQKGVFHSHTFTYFRNSKEQDQHILFLGSCDEKSGYTIFEGNLKNNKLIIMKDCRGFLIDGEKSILKLYIEEGEEKTIWKKYCSFFKGNREAVSMCTGWTSWYNYYTKISQDIVLENLENIKKENIPLDVFQIDDGYQTAVGDWLSINEKFPLGMNFLAYKIKTFGYKPGIWLTPFICEKDSKIFKEHKEWLVKDDKGKPLAAGWNSEWSGKFYALDFYNLEFRAYLAKVFHTIINIWGYEMLKLDFLYAAALIPRKGKTRGAIMQDAVDFLNDIIGDKLILASGVPLGNAFKKVDYCRIGADVTPYWENSKQKLLKYRERVSTVSSIHSALARFRVNGEVFYNAPDVFMLKKEDNKMNEEQKYSLFILNNLLGGLLALSDDISKYDENEMELFKSMFPKIRADIHYIKNKKDTYEISFNIEDKGYIVLSNLTGSQVKMKLPQGEYFNKKDFVVKGNTNIKLKPYETKCFYKIETEKDFYLVGTTGHLFPVSEINLLEEKEGQINIEINSKFINKGDIYLKILNDDMDIFINGEKYDSILQKGYKVVRYI</sequence>
<dbReference type="InterPro" id="IPR002252">
    <property type="entry name" value="Glyco_hydro_36"/>
</dbReference>
<dbReference type="EMBL" id="JAPQES010000004">
    <property type="protein sequence ID" value="MCY6371428.1"/>
    <property type="molecule type" value="Genomic_DNA"/>
</dbReference>
<comment type="similarity">
    <text evidence="1 4">Belongs to the glycosyl hydrolase 31 family.</text>
</comment>
<evidence type="ECO:0000256" key="2">
    <source>
        <dbReference type="ARBA" id="ARBA00022801"/>
    </source>
</evidence>
<gene>
    <name evidence="6" type="ORF">OXH55_12330</name>
</gene>
<reference evidence="6" key="1">
    <citation type="submission" date="2022-12" db="EMBL/GenBank/DDBJ databases">
        <authorList>
            <person name="Wang J."/>
        </authorList>
    </citation>
    <scope>NUCLEOTIDE SEQUENCE</scope>
    <source>
        <strain evidence="6">HY-42-06</strain>
    </source>
</reference>
<evidence type="ECO:0000313" key="6">
    <source>
        <dbReference type="EMBL" id="MCY6371428.1"/>
    </source>
</evidence>
<dbReference type="InterPro" id="IPR000322">
    <property type="entry name" value="Glyco_hydro_31_TIM"/>
</dbReference>
<dbReference type="CDD" id="cd14791">
    <property type="entry name" value="GH36"/>
    <property type="match status" value="1"/>
</dbReference>
<dbReference type="Gene3D" id="3.20.20.70">
    <property type="entry name" value="Aldolase class I"/>
    <property type="match status" value="1"/>
</dbReference>